<dbReference type="Proteomes" id="UP000249396">
    <property type="component" value="Unassembled WGS sequence"/>
</dbReference>
<gene>
    <name evidence="1" type="ORF">DM484_05355</name>
</gene>
<evidence type="ECO:0000313" key="1">
    <source>
        <dbReference type="EMBL" id="PZN83072.1"/>
    </source>
</evidence>
<reference evidence="1 2" key="1">
    <citation type="journal article" date="2018" name="Aquat. Microb. Ecol.">
        <title>Gammaproteobacterial methanotrophs dominate.</title>
        <authorList>
            <person name="Rissanen A.J."/>
            <person name="Saarenheimo J."/>
            <person name="Tiirola M."/>
            <person name="Peura S."/>
            <person name="Aalto S.L."/>
            <person name="Karvinen A."/>
            <person name="Nykanen H."/>
        </authorList>
    </citation>
    <scope>NUCLEOTIDE SEQUENCE [LARGE SCALE GENOMIC DNA]</scope>
    <source>
        <strain evidence="1">AMbin10</strain>
    </source>
</reference>
<dbReference type="AlphaFoldDB" id="A0A2W4RGW3"/>
<accession>A0A2W4RGW3</accession>
<sequence length="84" mass="9524">MIRQVFVVIYEHRHGMDVSAHASHAEAYAAVAGIARTWWKDDRADRSAPEDCSALSDEAVVEAYFEGNEREFYTLSESKVDFPD</sequence>
<name>A0A2W4RGW3_9GAMM</name>
<organism evidence="1 2">
    <name type="scientific">Candidatus Methylumidiphilus alinenensis</name>
    <dbReference type="NCBI Taxonomy" id="2202197"/>
    <lineage>
        <taxon>Bacteria</taxon>
        <taxon>Pseudomonadati</taxon>
        <taxon>Pseudomonadota</taxon>
        <taxon>Gammaproteobacteria</taxon>
        <taxon>Methylococcales</taxon>
        <taxon>Candidatus Methylumidiphilus</taxon>
    </lineage>
</organism>
<evidence type="ECO:0000313" key="2">
    <source>
        <dbReference type="Proteomes" id="UP000249396"/>
    </source>
</evidence>
<protein>
    <submittedName>
        <fullName evidence="1">Uncharacterized protein</fullName>
    </submittedName>
</protein>
<proteinExistence type="predicted"/>
<comment type="caution">
    <text evidence="1">The sequence shown here is derived from an EMBL/GenBank/DDBJ whole genome shotgun (WGS) entry which is preliminary data.</text>
</comment>
<dbReference type="EMBL" id="QJPH01000194">
    <property type="protein sequence ID" value="PZN83072.1"/>
    <property type="molecule type" value="Genomic_DNA"/>
</dbReference>